<proteinExistence type="predicted"/>
<dbReference type="EMBL" id="JARGDH010000002">
    <property type="protein sequence ID" value="KAL0276533.1"/>
    <property type="molecule type" value="Genomic_DNA"/>
</dbReference>
<dbReference type="SMART" id="SM00587">
    <property type="entry name" value="CHK"/>
    <property type="match status" value="1"/>
</dbReference>
<accession>A0AAW2I3Y5</accession>
<dbReference type="InterPro" id="IPR011009">
    <property type="entry name" value="Kinase-like_dom_sf"/>
</dbReference>
<dbReference type="InterPro" id="IPR015897">
    <property type="entry name" value="CHK_kinase-like"/>
</dbReference>
<dbReference type="Gene3D" id="3.90.1200.10">
    <property type="match status" value="1"/>
</dbReference>
<organism evidence="2">
    <name type="scientific">Menopon gallinae</name>
    <name type="common">poultry shaft louse</name>
    <dbReference type="NCBI Taxonomy" id="328185"/>
    <lineage>
        <taxon>Eukaryota</taxon>
        <taxon>Metazoa</taxon>
        <taxon>Ecdysozoa</taxon>
        <taxon>Arthropoda</taxon>
        <taxon>Hexapoda</taxon>
        <taxon>Insecta</taxon>
        <taxon>Pterygota</taxon>
        <taxon>Neoptera</taxon>
        <taxon>Paraneoptera</taxon>
        <taxon>Psocodea</taxon>
        <taxon>Troctomorpha</taxon>
        <taxon>Phthiraptera</taxon>
        <taxon>Amblycera</taxon>
        <taxon>Menoponidae</taxon>
        <taxon>Menopon</taxon>
    </lineage>
</organism>
<evidence type="ECO:0000259" key="1">
    <source>
        <dbReference type="SMART" id="SM00587"/>
    </source>
</evidence>
<dbReference type="PANTHER" id="PTHR11012">
    <property type="entry name" value="PROTEIN KINASE-LIKE DOMAIN-CONTAINING"/>
    <property type="match status" value="1"/>
</dbReference>
<dbReference type="InterPro" id="IPR004119">
    <property type="entry name" value="EcKL"/>
</dbReference>
<dbReference type="PANTHER" id="PTHR11012:SF30">
    <property type="entry name" value="PROTEIN KINASE-LIKE DOMAIN-CONTAINING"/>
    <property type="match status" value="1"/>
</dbReference>
<dbReference type="Pfam" id="PF02958">
    <property type="entry name" value="EcKL"/>
    <property type="match status" value="1"/>
</dbReference>
<evidence type="ECO:0000313" key="2">
    <source>
        <dbReference type="EMBL" id="KAL0276533.1"/>
    </source>
</evidence>
<protein>
    <recommendedName>
        <fullName evidence="1">CHK kinase-like domain-containing protein</fullName>
    </recommendedName>
</protein>
<feature type="domain" description="CHK kinase-like" evidence="1">
    <location>
        <begin position="140"/>
        <end position="333"/>
    </location>
</feature>
<name>A0AAW2I3Y5_9NEOP</name>
<gene>
    <name evidence="2" type="ORF">PYX00_004088</name>
</gene>
<dbReference type="AlphaFoldDB" id="A0AAW2I3Y5"/>
<dbReference type="SUPFAM" id="SSF56112">
    <property type="entry name" value="Protein kinase-like (PK-like)"/>
    <property type="match status" value="1"/>
</dbReference>
<comment type="caution">
    <text evidence="2">The sequence shown here is derived from an EMBL/GenBank/DDBJ whole genome shotgun (WGS) entry which is preliminary data.</text>
</comment>
<sequence>MPSDAEEKSEDKARGNGEWITIEFLQELLDGEEGVRVVEREVSDAVGAGDNYLSIMYQVRAVVENAKTGRREDRVFLVKGLPSAKILRDVVEDYGIFRKELYTYNVCLPAMKRIMEEYMPDEMDSFIAAGSYPCREPNVLALEDLKLSGYKMAHRRKQLDFRHTVVTLASLARFHALSVRLVKSMPEVTEVYLRDEFYSREKRHMVYPHVAKAVKSWLKVMQEDEAIRTLLPDVAKATKKSTDKMIRAVSHRDGSFTALTHGDSWTNNFMYRYDADGRVVHAKIVDFQLTRYSTPVLDLLFLFVTSTRPEVMAESFPELVAAYHKALISDMTKLRLDPDCFPSLEEIYAEIKARSISGIISMVIQTAVVVAKPSDAANFENVDAEEMEKSEDHILEKNFRDDYYKEVVFKYLKLFQEWGYLKSAEEMPVEDSNESSSPS</sequence>
<reference evidence="2" key="1">
    <citation type="journal article" date="2024" name="Gigascience">
        <title>Chromosome-level genome of the poultry shaft louse Menopon gallinae provides insight into the host-switching and adaptive evolution of parasitic lice.</title>
        <authorList>
            <person name="Xu Y."/>
            <person name="Ma L."/>
            <person name="Liu S."/>
            <person name="Liang Y."/>
            <person name="Liu Q."/>
            <person name="He Z."/>
            <person name="Tian L."/>
            <person name="Duan Y."/>
            <person name="Cai W."/>
            <person name="Li H."/>
            <person name="Song F."/>
        </authorList>
    </citation>
    <scope>NUCLEOTIDE SEQUENCE</scope>
    <source>
        <strain evidence="2">Cailab_2023a</strain>
    </source>
</reference>